<gene>
    <name evidence="1" type="ORF">GMBLW1_44420</name>
</gene>
<dbReference type="InParanoid" id="A0A6C2YTN8"/>
<dbReference type="EMBL" id="LR586016">
    <property type="protein sequence ID" value="VIP04751.1"/>
    <property type="molecule type" value="Genomic_DNA"/>
</dbReference>
<dbReference type="EMBL" id="LR593887">
    <property type="protein sequence ID" value="VTS06861.1"/>
    <property type="molecule type" value="Genomic_DNA"/>
</dbReference>
<proteinExistence type="predicted"/>
<sequence length="229" mass="25412">MIADFALWGWIGSIGMRTFFGMEILEEEFGGTMVMLEPGDRLKSVPRSHRKLITAEIEQWWADPVRAMRVVADSAIVPNMEQWFRRMADAGTWSLQLHQSFSGSMQAGYCWSCPDIRGAEVGPPPLKPVVNHLPRELAAYYRLVGFVDWNGFGASGGLCGLDDCIGIDPSPSRLFVFGWSPDGNMLVFHVEGQGGWYDQENGGIRSMGSVADAINWVYGELLADRCPNC</sequence>
<dbReference type="AlphaFoldDB" id="A0A6C2YTN8"/>
<keyword evidence="2" id="KW-1185">Reference proteome</keyword>
<protein>
    <recommendedName>
        <fullName evidence="3">SMI1/KNR4 family protein</fullName>
    </recommendedName>
</protein>
<evidence type="ECO:0000313" key="1">
    <source>
        <dbReference type="EMBL" id="VIP04751.1"/>
    </source>
</evidence>
<dbReference type="KEGG" id="tim:GMBLW1_44420"/>
<organism evidence="1">
    <name type="scientific">Tuwongella immobilis</name>
    <dbReference type="NCBI Taxonomy" id="692036"/>
    <lineage>
        <taxon>Bacteria</taxon>
        <taxon>Pseudomonadati</taxon>
        <taxon>Planctomycetota</taxon>
        <taxon>Planctomycetia</taxon>
        <taxon>Gemmatales</taxon>
        <taxon>Gemmataceae</taxon>
        <taxon>Tuwongella</taxon>
    </lineage>
</organism>
<evidence type="ECO:0008006" key="3">
    <source>
        <dbReference type="Google" id="ProtNLM"/>
    </source>
</evidence>
<reference evidence="1" key="1">
    <citation type="submission" date="2019-04" db="EMBL/GenBank/DDBJ databases">
        <authorList>
            <consortium name="Science for Life Laboratories"/>
        </authorList>
    </citation>
    <scope>NUCLEOTIDE SEQUENCE</scope>
    <source>
        <strain evidence="1">MBLW1</strain>
    </source>
</reference>
<evidence type="ECO:0000313" key="2">
    <source>
        <dbReference type="Proteomes" id="UP000464378"/>
    </source>
</evidence>
<accession>A0A6C2YTN8</accession>
<name>A0A6C2YTN8_9BACT</name>
<dbReference type="Proteomes" id="UP000464378">
    <property type="component" value="Chromosome"/>
</dbReference>